<keyword evidence="1" id="KW-0812">Transmembrane</keyword>
<keyword evidence="1" id="KW-1133">Transmembrane helix</keyword>
<feature type="transmembrane region" description="Helical" evidence="1">
    <location>
        <begin position="97"/>
        <end position="116"/>
    </location>
</feature>
<sequence>MEAFFASAFGFPTVIWTALLLFCLMFWGVSIIGLLDFDTPEMDPELPDGGLEGIAGLLSSLGLGGVPLSVALTSVSLCGWLISYFSALWLLGPDSDGWFSLVVSIVILLGSALAALKPAAWLISPLKPLFKSTKASNSDVLGKTATVIYTVSPNEGVVDCMVNGAHLRLEARSSTEMKPGEKAVVIRYHKQDSVYQVVPEADFMTGLTR</sequence>
<evidence type="ECO:0008006" key="4">
    <source>
        <dbReference type="Google" id="ProtNLM"/>
    </source>
</evidence>
<reference evidence="2 3" key="1">
    <citation type="submission" date="2020-08" db="EMBL/GenBank/DDBJ databases">
        <title>Genomic Encyclopedia of Type Strains, Phase IV (KMG-IV): sequencing the most valuable type-strain genomes for metagenomic binning, comparative biology and taxonomic classification.</title>
        <authorList>
            <person name="Goeker M."/>
        </authorList>
    </citation>
    <scope>NUCLEOTIDE SEQUENCE [LARGE SCALE GENOMIC DNA]</scope>
    <source>
        <strain evidence="2 3">DSM 22359</strain>
    </source>
</reference>
<organism evidence="2 3">
    <name type="scientific">Marinobacter oulmenensis</name>
    <dbReference type="NCBI Taxonomy" id="643747"/>
    <lineage>
        <taxon>Bacteria</taxon>
        <taxon>Pseudomonadati</taxon>
        <taxon>Pseudomonadota</taxon>
        <taxon>Gammaproteobacteria</taxon>
        <taxon>Pseudomonadales</taxon>
        <taxon>Marinobacteraceae</taxon>
        <taxon>Marinobacter</taxon>
    </lineage>
</organism>
<proteinExistence type="predicted"/>
<protein>
    <recommendedName>
        <fullName evidence="4">Membrane protein implicated in regulation of membrane protease activity</fullName>
    </recommendedName>
</protein>
<feature type="transmembrane region" description="Helical" evidence="1">
    <location>
        <begin position="14"/>
        <end position="35"/>
    </location>
</feature>
<name>A0A840U482_9GAMM</name>
<dbReference type="EMBL" id="JACHFE010000002">
    <property type="protein sequence ID" value="MBB5320524.1"/>
    <property type="molecule type" value="Genomic_DNA"/>
</dbReference>
<dbReference type="Proteomes" id="UP000591735">
    <property type="component" value="Unassembled WGS sequence"/>
</dbReference>
<dbReference type="RefSeq" id="WP_183700394.1">
    <property type="nucleotide sequence ID" value="NZ_JACHFE010000002.1"/>
</dbReference>
<feature type="transmembrane region" description="Helical" evidence="1">
    <location>
        <begin position="68"/>
        <end position="91"/>
    </location>
</feature>
<evidence type="ECO:0000313" key="3">
    <source>
        <dbReference type="Proteomes" id="UP000591735"/>
    </source>
</evidence>
<accession>A0A840U482</accession>
<comment type="caution">
    <text evidence="2">The sequence shown here is derived from an EMBL/GenBank/DDBJ whole genome shotgun (WGS) entry which is preliminary data.</text>
</comment>
<keyword evidence="3" id="KW-1185">Reference proteome</keyword>
<dbReference type="AlphaFoldDB" id="A0A840U482"/>
<evidence type="ECO:0000256" key="1">
    <source>
        <dbReference type="SAM" id="Phobius"/>
    </source>
</evidence>
<evidence type="ECO:0000313" key="2">
    <source>
        <dbReference type="EMBL" id="MBB5320524.1"/>
    </source>
</evidence>
<gene>
    <name evidence="2" type="ORF">HNR38_000996</name>
</gene>
<keyword evidence="1" id="KW-0472">Membrane</keyword>